<dbReference type="InterPro" id="IPR004088">
    <property type="entry name" value="KH_dom_type_1"/>
</dbReference>
<keyword evidence="4" id="KW-1185">Reference proteome</keyword>
<dbReference type="EMBL" id="LSMT01000744">
    <property type="protein sequence ID" value="PFX14698.1"/>
    <property type="molecule type" value="Genomic_DNA"/>
</dbReference>
<dbReference type="InterPro" id="IPR004087">
    <property type="entry name" value="KH_dom"/>
</dbReference>
<organism evidence="3 4">
    <name type="scientific">Stylophora pistillata</name>
    <name type="common">Smooth cauliflower coral</name>
    <dbReference type="NCBI Taxonomy" id="50429"/>
    <lineage>
        <taxon>Eukaryota</taxon>
        <taxon>Metazoa</taxon>
        <taxon>Cnidaria</taxon>
        <taxon>Anthozoa</taxon>
        <taxon>Hexacorallia</taxon>
        <taxon>Scleractinia</taxon>
        <taxon>Astrocoeniina</taxon>
        <taxon>Pocilloporidae</taxon>
        <taxon>Stylophora</taxon>
    </lineage>
</organism>
<name>A0A2B4RE85_STYPI</name>
<dbReference type="AlphaFoldDB" id="A0A2B4RE85"/>
<evidence type="ECO:0000313" key="3">
    <source>
        <dbReference type="EMBL" id="PFX14698.1"/>
    </source>
</evidence>
<dbReference type="GO" id="GO:0003723">
    <property type="term" value="F:RNA binding"/>
    <property type="evidence" value="ECO:0007669"/>
    <property type="project" value="UniProtKB-UniRule"/>
</dbReference>
<feature type="domain" description="K Homology" evidence="2">
    <location>
        <begin position="37"/>
        <end position="103"/>
    </location>
</feature>
<feature type="domain" description="K Homology" evidence="2">
    <location>
        <begin position="104"/>
        <end position="158"/>
    </location>
</feature>
<gene>
    <name evidence="3" type="ORF">AWC38_SpisGene21122</name>
</gene>
<evidence type="ECO:0000256" key="1">
    <source>
        <dbReference type="PROSITE-ProRule" id="PRU00117"/>
    </source>
</evidence>
<protein>
    <recommendedName>
        <fullName evidence="2">K Homology domain-containing protein</fullName>
    </recommendedName>
</protein>
<sequence>MIFFYGTYEVHFDDPARLSSGHSQEIHLVPRKKTMAAFLVEFVPVPVELKGFVIGKHRAEIHEMIELSGATIDPGNTDQAGFTIVGNNEGIEIAKQLITEKLAELNEELIKIPDKYKGRVIGKWKANLRKIETQTGVKLFVREREVFIARARVMDFENELYKVCSYVDGCHLPMNCKLKLEEAAEEDCIPLQGSQTETQYRLKPAEHCEREDSYHDRNDPVYQSELGDEVLMSLTKMKNNMETAENPKADMWCHLGTSIIRAPDEDDDVLQQTWGIEEITEKFQRPDAGERFWKVSFRERDDITDGIFKRTGYTKITEGDEYICRYDLTYLTPCFYQLRCKVWVAKSSVKKRLEDIPIPFSDVKNVVEEIYFEDETTRARCRGWLVLKSRRYLQSDILFPGCDLDCRFTIRERRDYAVVSGDVPKIE</sequence>
<dbReference type="InterPro" id="IPR036612">
    <property type="entry name" value="KH_dom_type_1_sf"/>
</dbReference>
<keyword evidence="1" id="KW-0694">RNA-binding</keyword>
<dbReference type="CDD" id="cd00105">
    <property type="entry name" value="KH-I"/>
    <property type="match status" value="2"/>
</dbReference>
<evidence type="ECO:0000313" key="4">
    <source>
        <dbReference type="Proteomes" id="UP000225706"/>
    </source>
</evidence>
<dbReference type="Pfam" id="PF00013">
    <property type="entry name" value="KH_1"/>
    <property type="match status" value="2"/>
</dbReference>
<dbReference type="Proteomes" id="UP000225706">
    <property type="component" value="Unassembled WGS sequence"/>
</dbReference>
<feature type="non-terminal residue" evidence="3">
    <location>
        <position position="427"/>
    </location>
</feature>
<dbReference type="PROSITE" id="PS50084">
    <property type="entry name" value="KH_TYPE_1"/>
    <property type="match status" value="2"/>
</dbReference>
<dbReference type="Gene3D" id="3.30.310.210">
    <property type="match status" value="1"/>
</dbReference>
<dbReference type="SMART" id="SM00322">
    <property type="entry name" value="KH"/>
    <property type="match status" value="2"/>
</dbReference>
<accession>A0A2B4RE85</accession>
<proteinExistence type="predicted"/>
<evidence type="ECO:0000259" key="2">
    <source>
        <dbReference type="SMART" id="SM00322"/>
    </source>
</evidence>
<dbReference type="OrthoDB" id="10380831at2759"/>
<reference evidence="4" key="1">
    <citation type="journal article" date="2017" name="bioRxiv">
        <title>Comparative analysis of the genomes of Stylophora pistillata and Acropora digitifera provides evidence for extensive differences between species of corals.</title>
        <authorList>
            <person name="Voolstra C.R."/>
            <person name="Li Y."/>
            <person name="Liew Y.J."/>
            <person name="Baumgarten S."/>
            <person name="Zoccola D."/>
            <person name="Flot J.-F."/>
            <person name="Tambutte S."/>
            <person name="Allemand D."/>
            <person name="Aranda M."/>
        </authorList>
    </citation>
    <scope>NUCLEOTIDE SEQUENCE [LARGE SCALE GENOMIC DNA]</scope>
</reference>
<dbReference type="SUPFAM" id="SSF54791">
    <property type="entry name" value="Eukaryotic type KH-domain (KH-domain type I)"/>
    <property type="match status" value="2"/>
</dbReference>
<comment type="caution">
    <text evidence="3">The sequence shown here is derived from an EMBL/GenBank/DDBJ whole genome shotgun (WGS) entry which is preliminary data.</text>
</comment>